<feature type="domain" description="Kinesin motor" evidence="11">
    <location>
        <begin position="163"/>
        <end position="482"/>
    </location>
</feature>
<dbReference type="SMART" id="SM00129">
    <property type="entry name" value="KISc"/>
    <property type="match status" value="1"/>
</dbReference>
<dbReference type="CDD" id="cd09541">
    <property type="entry name" value="SAM_KIF24-like"/>
    <property type="match status" value="1"/>
</dbReference>
<name>W5MC44_LEPOC</name>
<dbReference type="CDD" id="cd01367">
    <property type="entry name" value="KISc_KIF2_like"/>
    <property type="match status" value="1"/>
</dbReference>
<dbReference type="PANTHER" id="PTHR47971">
    <property type="entry name" value="KINESIN-RELATED PROTEIN 6"/>
    <property type="match status" value="1"/>
</dbReference>
<evidence type="ECO:0000256" key="8">
    <source>
        <dbReference type="PROSITE-ProRule" id="PRU00283"/>
    </source>
</evidence>
<dbReference type="InterPro" id="IPR013761">
    <property type="entry name" value="SAM/pointed_sf"/>
</dbReference>
<dbReference type="SUPFAM" id="SSF47769">
    <property type="entry name" value="SAM/Pointed domain"/>
    <property type="match status" value="1"/>
</dbReference>
<reference evidence="12" key="2">
    <citation type="submission" date="2025-08" db="UniProtKB">
        <authorList>
            <consortium name="Ensembl"/>
        </authorList>
    </citation>
    <scope>IDENTIFICATION</scope>
</reference>
<dbReference type="InterPro" id="IPR001752">
    <property type="entry name" value="Kinesin_motor_dom"/>
</dbReference>
<dbReference type="FunFam" id="3.40.850.10:FF:000012">
    <property type="entry name" value="Kinesin-like protein"/>
    <property type="match status" value="1"/>
</dbReference>
<evidence type="ECO:0000256" key="4">
    <source>
        <dbReference type="ARBA" id="ARBA00022840"/>
    </source>
</evidence>
<protein>
    <recommendedName>
        <fullName evidence="9">Kinesin-like protein</fullName>
    </recommendedName>
</protein>
<dbReference type="GO" id="GO:0005524">
    <property type="term" value="F:ATP binding"/>
    <property type="evidence" value="ECO:0007669"/>
    <property type="project" value="UniProtKB-UniRule"/>
</dbReference>
<keyword evidence="6" id="KW-0963">Cytoplasm</keyword>
<keyword evidence="2 9" id="KW-0493">Microtubule</keyword>
<keyword evidence="4 8" id="KW-0067">ATP-binding</keyword>
<evidence type="ECO:0000256" key="9">
    <source>
        <dbReference type="RuleBase" id="RU000394"/>
    </source>
</evidence>
<dbReference type="InterPro" id="IPR027417">
    <property type="entry name" value="P-loop_NTPase"/>
</dbReference>
<dbReference type="GO" id="GO:0005874">
    <property type="term" value="C:microtubule"/>
    <property type="evidence" value="ECO:0007669"/>
    <property type="project" value="UniProtKB-KW"/>
</dbReference>
<evidence type="ECO:0000256" key="5">
    <source>
        <dbReference type="ARBA" id="ARBA00023175"/>
    </source>
</evidence>
<evidence type="ECO:0000256" key="1">
    <source>
        <dbReference type="ARBA" id="ARBA00004245"/>
    </source>
</evidence>
<feature type="region of interest" description="Disordered" evidence="10">
    <location>
        <begin position="66"/>
        <end position="130"/>
    </location>
</feature>
<dbReference type="Pfam" id="PF00225">
    <property type="entry name" value="Kinesin"/>
    <property type="match status" value="1"/>
</dbReference>
<dbReference type="InParanoid" id="W5MC44"/>
<dbReference type="InterPro" id="IPR019821">
    <property type="entry name" value="Kinesin_motor_CS"/>
</dbReference>
<dbReference type="PROSITE" id="PS50067">
    <property type="entry name" value="KINESIN_MOTOR_2"/>
    <property type="match status" value="1"/>
</dbReference>
<dbReference type="Bgee" id="ENSLOCG00000004951">
    <property type="expression patterns" value="Expressed in testis and 7 other cell types or tissues"/>
</dbReference>
<feature type="compositionally biased region" description="Acidic residues" evidence="10">
    <location>
        <begin position="69"/>
        <end position="78"/>
    </location>
</feature>
<evidence type="ECO:0000256" key="3">
    <source>
        <dbReference type="ARBA" id="ARBA00022741"/>
    </source>
</evidence>
<dbReference type="GO" id="GO:0007018">
    <property type="term" value="P:microtubule-based movement"/>
    <property type="evidence" value="ECO:0007669"/>
    <property type="project" value="InterPro"/>
</dbReference>
<dbReference type="PROSITE" id="PS00411">
    <property type="entry name" value="KINESIN_MOTOR_1"/>
    <property type="match status" value="1"/>
</dbReference>
<evidence type="ECO:0000256" key="7">
    <source>
        <dbReference type="ARBA" id="ARBA00061030"/>
    </source>
</evidence>
<dbReference type="Ensembl" id="ENSLOCT00000005961.1">
    <property type="protein sequence ID" value="ENSLOCP00000005953.1"/>
    <property type="gene ID" value="ENSLOCG00000004951.1"/>
</dbReference>
<evidence type="ECO:0000259" key="11">
    <source>
        <dbReference type="PROSITE" id="PS50067"/>
    </source>
</evidence>
<keyword evidence="5 8" id="KW-0505">Motor protein</keyword>
<dbReference type="eggNOG" id="KOG0246">
    <property type="taxonomic scope" value="Eukaryota"/>
</dbReference>
<reference evidence="13" key="1">
    <citation type="submission" date="2011-12" db="EMBL/GenBank/DDBJ databases">
        <title>The Draft Genome of Lepisosteus oculatus.</title>
        <authorList>
            <consortium name="The Broad Institute Genome Assembly &amp; Analysis Group"/>
            <consortium name="Computational R&amp;D Group"/>
            <consortium name="and Sequencing Platform"/>
            <person name="Di Palma F."/>
            <person name="Alfoldi J."/>
            <person name="Johnson J."/>
            <person name="Berlin A."/>
            <person name="Gnerre S."/>
            <person name="Jaffe D."/>
            <person name="MacCallum I."/>
            <person name="Young S."/>
            <person name="Walker B.J."/>
            <person name="Lander E.S."/>
            <person name="Lindblad-Toh K."/>
        </authorList>
    </citation>
    <scope>NUCLEOTIDE SEQUENCE [LARGE SCALE GENOMIC DNA]</scope>
</reference>
<keyword evidence="6" id="KW-0206">Cytoskeleton</keyword>
<dbReference type="GO" id="GO:0008017">
    <property type="term" value="F:microtubule binding"/>
    <property type="evidence" value="ECO:0007669"/>
    <property type="project" value="InterPro"/>
</dbReference>
<feature type="binding site" evidence="8">
    <location>
        <begin position="253"/>
        <end position="260"/>
    </location>
    <ligand>
        <name>ATP</name>
        <dbReference type="ChEBI" id="CHEBI:30616"/>
    </ligand>
</feature>
<evidence type="ECO:0000256" key="10">
    <source>
        <dbReference type="SAM" id="MobiDB-lite"/>
    </source>
</evidence>
<dbReference type="PRINTS" id="PR00380">
    <property type="entry name" value="KINESINHEAVY"/>
</dbReference>
<dbReference type="Gene3D" id="3.40.850.10">
    <property type="entry name" value="Kinesin motor domain"/>
    <property type="match status" value="1"/>
</dbReference>
<dbReference type="EMBL" id="AHAT01012422">
    <property type="status" value="NOT_ANNOTATED_CDS"/>
    <property type="molecule type" value="Genomic_DNA"/>
</dbReference>
<dbReference type="Proteomes" id="UP000018468">
    <property type="component" value="Linkage group LG2"/>
</dbReference>
<comment type="subcellular location">
    <subcellularLocation>
        <location evidence="1">Cytoplasm</location>
        <location evidence="1">Cytoskeleton</location>
    </subcellularLocation>
</comment>
<dbReference type="PANTHER" id="PTHR47971:SF20">
    <property type="entry name" value="KINESIN-LIKE PROTEIN KIF24"/>
    <property type="match status" value="1"/>
</dbReference>
<keyword evidence="13" id="KW-1185">Reference proteome</keyword>
<evidence type="ECO:0000256" key="6">
    <source>
        <dbReference type="ARBA" id="ARBA00023212"/>
    </source>
</evidence>
<evidence type="ECO:0000313" key="13">
    <source>
        <dbReference type="Proteomes" id="UP000018468"/>
    </source>
</evidence>
<evidence type="ECO:0000313" key="12">
    <source>
        <dbReference type="Ensembl" id="ENSLOCP00000005953.1"/>
    </source>
</evidence>
<dbReference type="SUPFAM" id="SSF52540">
    <property type="entry name" value="P-loop containing nucleoside triphosphate hydrolases"/>
    <property type="match status" value="1"/>
</dbReference>
<accession>W5MC44</accession>
<proteinExistence type="inferred from homology"/>
<dbReference type="GO" id="GO:0003777">
    <property type="term" value="F:microtubule motor activity"/>
    <property type="evidence" value="ECO:0007669"/>
    <property type="project" value="InterPro"/>
</dbReference>
<dbReference type="InterPro" id="IPR036961">
    <property type="entry name" value="Kinesin_motor_dom_sf"/>
</dbReference>
<evidence type="ECO:0000256" key="2">
    <source>
        <dbReference type="ARBA" id="ARBA00022701"/>
    </source>
</evidence>
<dbReference type="OMA" id="WRANNAR"/>
<dbReference type="STRING" id="7918.ENSLOCP00000005953"/>
<dbReference type="Gene3D" id="1.10.150.50">
    <property type="entry name" value="Transcription Factor, Ets-1"/>
    <property type="match status" value="1"/>
</dbReference>
<dbReference type="GeneTree" id="ENSGT00940000154046"/>
<reference evidence="12" key="3">
    <citation type="submission" date="2025-09" db="UniProtKB">
        <authorList>
            <consortium name="Ensembl"/>
        </authorList>
    </citation>
    <scope>IDENTIFICATION</scope>
</reference>
<dbReference type="AlphaFoldDB" id="W5MC44"/>
<dbReference type="GO" id="GO:0007019">
    <property type="term" value="P:microtubule depolymerization"/>
    <property type="evidence" value="ECO:0007669"/>
    <property type="project" value="UniProtKB-ARBA"/>
</dbReference>
<dbReference type="HOGENOM" id="CLU_001485_19_1_1"/>
<comment type="similarity">
    <text evidence="7">Belongs to the TRAFAC class myosin-kinesin ATPase superfamily. Kinesin family. KIN-13 subfamily.</text>
</comment>
<organism evidence="12 13">
    <name type="scientific">Lepisosteus oculatus</name>
    <name type="common">Spotted gar</name>
    <dbReference type="NCBI Taxonomy" id="7918"/>
    <lineage>
        <taxon>Eukaryota</taxon>
        <taxon>Metazoa</taxon>
        <taxon>Chordata</taxon>
        <taxon>Craniata</taxon>
        <taxon>Vertebrata</taxon>
        <taxon>Euteleostomi</taxon>
        <taxon>Actinopterygii</taxon>
        <taxon>Neopterygii</taxon>
        <taxon>Holostei</taxon>
        <taxon>Semionotiformes</taxon>
        <taxon>Lepisosteidae</taxon>
        <taxon>Lepisosteus</taxon>
    </lineage>
</organism>
<sequence>MASCLYECLCEAGLERYYPQFTALGLRRPANLSRLTMSDYPRLGVHHMQDRTRLFHLVQLVKTLQDGQGAEEEEEEDGSLPARGTPRRQLDFSTPSGHSTHADSVAPRRRPGQAGVPHSLRCPAKKEQTPLHRVTHSQGYNYGLPLSSARAGGRGPARVAAERIRVCVRKRPLRGGEERRGELDVVDAQDHESVLVHEKKEAVDLSQYTLQHVFYFDDVFGESCTNEDVYRKTAYPLIQHVFNGGKATCFAYGQTGAGKTHTMMGTARSPGLYALAARDLFARLGRPAPARGPLHLCISFFEIYCGQLYDLLDGRKRLFAREDGRHVVQIVGLREERVESVGTLLEVISWGSRERSRGASGVNADSSRSHAVIQIHLKDSTRRLVGRISFIDLAGSERAADTRDPDRQTKMEGAEINQSLLALKECIRALDQEHSHTPFRQSKLTQVLKDSFIGNSKTCMIANISPSHVATEHTLNTLRYAD</sequence>
<keyword evidence="3 8" id="KW-0547">Nucleotide-binding</keyword>
<dbReference type="InterPro" id="IPR027640">
    <property type="entry name" value="Kinesin-like_fam"/>
</dbReference>